<evidence type="ECO:0008006" key="9">
    <source>
        <dbReference type="Google" id="ProtNLM"/>
    </source>
</evidence>
<evidence type="ECO:0000256" key="2">
    <source>
        <dbReference type="ARBA" id="ARBA00007690"/>
    </source>
</evidence>
<dbReference type="PANTHER" id="PTHR48287">
    <property type="entry name" value="ARM REPEAT SUPERFAMILY PROTEIN"/>
    <property type="match status" value="1"/>
</dbReference>
<feature type="compositionally biased region" description="Basic and acidic residues" evidence="4">
    <location>
        <begin position="1207"/>
        <end position="1229"/>
    </location>
</feature>
<dbReference type="InterPro" id="IPR011989">
    <property type="entry name" value="ARM-like"/>
</dbReference>
<reference evidence="7" key="1">
    <citation type="submission" date="2022-07" db="EMBL/GenBank/DDBJ databases">
        <title>Genome Sequence of Physisporinus lineatus.</title>
        <authorList>
            <person name="Buettner E."/>
        </authorList>
    </citation>
    <scope>NUCLEOTIDE SEQUENCE</scope>
    <source>
        <strain evidence="7">VT162</strain>
    </source>
</reference>
<dbReference type="Pfam" id="PF08161">
    <property type="entry name" value="RRP12_HEAT"/>
    <property type="match status" value="1"/>
</dbReference>
<gene>
    <name evidence="7" type="ORF">NLI96_g2430</name>
</gene>
<dbReference type="Gene3D" id="1.25.10.10">
    <property type="entry name" value="Leucine-rich Repeat Variant"/>
    <property type="match status" value="2"/>
</dbReference>
<dbReference type="GO" id="GO:0005634">
    <property type="term" value="C:nucleus"/>
    <property type="evidence" value="ECO:0007669"/>
    <property type="project" value="UniProtKB-SubCell"/>
</dbReference>
<keyword evidence="3" id="KW-0539">Nucleus</keyword>
<evidence type="ECO:0000313" key="8">
    <source>
        <dbReference type="Proteomes" id="UP001212997"/>
    </source>
</evidence>
<proteinExistence type="inferred from homology"/>
<evidence type="ECO:0000259" key="6">
    <source>
        <dbReference type="Pfam" id="PF25772"/>
    </source>
</evidence>
<dbReference type="Proteomes" id="UP001212997">
    <property type="component" value="Unassembled WGS sequence"/>
</dbReference>
<dbReference type="InterPro" id="IPR016024">
    <property type="entry name" value="ARM-type_fold"/>
</dbReference>
<evidence type="ECO:0000256" key="3">
    <source>
        <dbReference type="ARBA" id="ARBA00023242"/>
    </source>
</evidence>
<feature type="compositionally biased region" description="Acidic residues" evidence="4">
    <location>
        <begin position="1062"/>
        <end position="1071"/>
    </location>
</feature>
<feature type="compositionally biased region" description="Basic and acidic residues" evidence="4">
    <location>
        <begin position="1125"/>
        <end position="1135"/>
    </location>
</feature>
<sequence length="1257" mass="136455">MSDSLEGSLAKIRPHTTSGLAHQKAPATLLRALESTFTEQNTQRTSTAYFAALLTTLDGTLQTSRAAGPTFGDGDVLPAELYLLSLVTPFVPPPVIRSNLGTIINLTAPLFAALVPHAPPLRSQLALYDALFRALERAQLDTPGLRQTFESILHLCLDPRPKVRKRAAELVKDVLSSPPPPLLRHPYADRVAAWVKVSLYEAATGLVKFKGKKADHDGSETGLHLLAFLRPILPILPSSSLPAITASLLSLPRLGNPYLSQSAYSILASLLAIPVEHPVNDIRDQLPDIITAVLSSPPSKADTILISSWGSVLANALVALHSADPNASTSRLGELWQALWALLESSDPTTRKSIVQSLDLMATCFTPSLAEFAIKEKTKSTLGKIISRTTKALESIGYASAVPDVLATISSLVSRLRFRSGGRDSPTAAEGLLLPLIKQVAELRVQKNFEHKEAADSTISAAMGVMGPHVILRELPLNLDKEDRDAGREPRAFLLPMLSQPHPSPLGHFVSYFVPLTERMFDLQQTAEAEGRQSEAKLWNVLVHQIWTGLSGYCWGSPDLKEALTPEFSQLLSQLLYTQPELRTDVLRALTVMVTSNAAIASGDSEKLEKLPKGVKADMISQDIASANLAFLRSQTESWLAVFFNVYSTAGGDGQGTISEVISSWVSIADGKEIAGAYKKLVKLLKQNLKARPTGTGKEAESITAMTLDLLALVLPHLSPADMNALFNLCLSADVLESKDNAVQKRGYKILAKAAGSGKTSVTVEETIQRLEKLTEGLASAAKKDRFLLLNSLVNLIPPTSLHVIPTIVTEAVLGTKEPSEKARNAAFDLIVTMGKKMSEGGVVRRDLVDGMDDESSGQGTEIVPFPADPFLIPNSATASLEEYMTMIAGGLAGATPHMISATVTAISRLVFEFKDAIPPQMHTEIFATLLVFLSSANREIVKSALGYIKLAIHTMPVELLRPHLPQLVPALLHWSHDHKNHFKAQVRHIFERMIRRFGYEDVYACAAEEEARKVLSNIKKRKERAKRKKGRNDEEDGDAEQPKKATAGDAFEDVLYGSESELGDSDDEEEVARRAAPKKQKVAGARLRVDDDEPMDLLSGAASRITQAKGGKQRKPGKEASQFKTDDDSGKMIIDESEGEDAEVGDDVAGQAYREAITSADGFTRGPNGRIKFNKDTKKRRLENMQSEDVEMADADGGSAKKAKRRQDAKFGHEFKAKKAGGDIKKGGVDPYAYLPLSQAAKRKGRKERLGVAGKK</sequence>
<feature type="compositionally biased region" description="Acidic residues" evidence="4">
    <location>
        <begin position="1136"/>
        <end position="1147"/>
    </location>
</feature>
<feature type="compositionally biased region" description="Basic residues" evidence="4">
    <location>
        <begin position="1021"/>
        <end position="1031"/>
    </location>
</feature>
<dbReference type="SUPFAM" id="SSF48371">
    <property type="entry name" value="ARM repeat"/>
    <property type="match status" value="1"/>
</dbReference>
<feature type="domain" description="RRP12 HEAT" evidence="5">
    <location>
        <begin position="345"/>
        <end position="649"/>
    </location>
</feature>
<dbReference type="InterPro" id="IPR057860">
    <property type="entry name" value="HEAT_RRP12_N"/>
</dbReference>
<dbReference type="EMBL" id="JANAWD010000054">
    <property type="protein sequence ID" value="KAJ3489029.1"/>
    <property type="molecule type" value="Genomic_DNA"/>
</dbReference>
<accession>A0AAD5YJZ6</accession>
<feature type="domain" description="RRP12 N-terminal HEAT" evidence="6">
    <location>
        <begin position="29"/>
        <end position="272"/>
    </location>
</feature>
<comment type="caution">
    <text evidence="7">The sequence shown here is derived from an EMBL/GenBank/DDBJ whole genome shotgun (WGS) entry which is preliminary data.</text>
</comment>
<evidence type="ECO:0000256" key="1">
    <source>
        <dbReference type="ARBA" id="ARBA00004123"/>
    </source>
</evidence>
<dbReference type="InterPro" id="IPR052087">
    <property type="entry name" value="RRP12"/>
</dbReference>
<comment type="similarity">
    <text evidence="2">Belongs to the RRP12 family.</text>
</comment>
<evidence type="ECO:0000313" key="7">
    <source>
        <dbReference type="EMBL" id="KAJ3489029.1"/>
    </source>
</evidence>
<feature type="region of interest" description="Disordered" evidence="4">
    <location>
        <begin position="1"/>
        <end position="23"/>
    </location>
</feature>
<feature type="region of interest" description="Disordered" evidence="4">
    <location>
        <begin position="1021"/>
        <end position="1231"/>
    </location>
</feature>
<dbReference type="AlphaFoldDB" id="A0AAD5YJZ6"/>
<evidence type="ECO:0000259" key="5">
    <source>
        <dbReference type="Pfam" id="PF08161"/>
    </source>
</evidence>
<dbReference type="Pfam" id="PF25772">
    <property type="entry name" value="HEAT_RRP12_N"/>
    <property type="match status" value="1"/>
</dbReference>
<evidence type="ECO:0000256" key="4">
    <source>
        <dbReference type="SAM" id="MobiDB-lite"/>
    </source>
</evidence>
<dbReference type="InterPro" id="IPR012978">
    <property type="entry name" value="HEAT_RRP12"/>
</dbReference>
<keyword evidence="8" id="KW-1185">Reference proteome</keyword>
<comment type="subcellular location">
    <subcellularLocation>
        <location evidence="1">Nucleus</location>
    </subcellularLocation>
</comment>
<name>A0AAD5YJZ6_9APHY</name>
<organism evidence="7 8">
    <name type="scientific">Meripilus lineatus</name>
    <dbReference type="NCBI Taxonomy" id="2056292"/>
    <lineage>
        <taxon>Eukaryota</taxon>
        <taxon>Fungi</taxon>
        <taxon>Dikarya</taxon>
        <taxon>Basidiomycota</taxon>
        <taxon>Agaricomycotina</taxon>
        <taxon>Agaricomycetes</taxon>
        <taxon>Polyporales</taxon>
        <taxon>Meripilaceae</taxon>
        <taxon>Meripilus</taxon>
    </lineage>
</organism>
<protein>
    <recommendedName>
        <fullName evidence="9">Ribosomal RNA-processing protein 12-like conserved domain-containing protein</fullName>
    </recommendedName>
</protein>
<dbReference type="PANTHER" id="PTHR48287:SF1">
    <property type="entry name" value="ARM REPEAT SUPERFAMILY PROTEIN"/>
    <property type="match status" value="1"/>
</dbReference>